<feature type="compositionally biased region" description="Basic and acidic residues" evidence="1">
    <location>
        <begin position="232"/>
        <end position="250"/>
    </location>
</feature>
<feature type="compositionally biased region" description="Polar residues" evidence="1">
    <location>
        <begin position="412"/>
        <end position="426"/>
    </location>
</feature>
<feature type="region of interest" description="Disordered" evidence="1">
    <location>
        <begin position="186"/>
        <end position="495"/>
    </location>
</feature>
<dbReference type="HOGENOM" id="CLU_022034_1_0_1"/>
<dbReference type="GeneID" id="25331244"/>
<proteinExistence type="predicted"/>
<dbReference type="EMBL" id="KN847322">
    <property type="protein sequence ID" value="KIW50534.1"/>
    <property type="molecule type" value="Genomic_DNA"/>
</dbReference>
<feature type="region of interest" description="Disordered" evidence="1">
    <location>
        <begin position="147"/>
        <end position="169"/>
    </location>
</feature>
<evidence type="ECO:0000313" key="3">
    <source>
        <dbReference type="Proteomes" id="UP000054342"/>
    </source>
</evidence>
<dbReference type="RefSeq" id="XP_013311119.1">
    <property type="nucleotide sequence ID" value="XM_013455665.1"/>
</dbReference>
<organism evidence="2 3">
    <name type="scientific">Exophiala xenobiotica</name>
    <dbReference type="NCBI Taxonomy" id="348802"/>
    <lineage>
        <taxon>Eukaryota</taxon>
        <taxon>Fungi</taxon>
        <taxon>Dikarya</taxon>
        <taxon>Ascomycota</taxon>
        <taxon>Pezizomycotina</taxon>
        <taxon>Eurotiomycetes</taxon>
        <taxon>Chaetothyriomycetidae</taxon>
        <taxon>Chaetothyriales</taxon>
        <taxon>Herpotrichiellaceae</taxon>
        <taxon>Exophiala</taxon>
    </lineage>
</organism>
<feature type="compositionally biased region" description="Low complexity" evidence="1">
    <location>
        <begin position="295"/>
        <end position="316"/>
    </location>
</feature>
<protein>
    <submittedName>
        <fullName evidence="2">Uncharacterized protein</fullName>
    </submittedName>
</protein>
<feature type="compositionally biased region" description="Polar residues" evidence="1">
    <location>
        <begin position="433"/>
        <end position="446"/>
    </location>
</feature>
<feature type="compositionally biased region" description="Low complexity" evidence="1">
    <location>
        <begin position="353"/>
        <end position="366"/>
    </location>
</feature>
<dbReference type="OrthoDB" id="428854at2759"/>
<name>A0A0D2ERX8_9EURO</name>
<evidence type="ECO:0000313" key="2">
    <source>
        <dbReference type="EMBL" id="KIW50534.1"/>
    </source>
</evidence>
<feature type="compositionally biased region" description="Polar residues" evidence="1">
    <location>
        <begin position="480"/>
        <end position="495"/>
    </location>
</feature>
<gene>
    <name evidence="2" type="ORF">PV05_09336</name>
</gene>
<feature type="compositionally biased region" description="Low complexity" evidence="1">
    <location>
        <begin position="54"/>
        <end position="83"/>
    </location>
</feature>
<feature type="region of interest" description="Disordered" evidence="1">
    <location>
        <begin position="96"/>
        <end position="115"/>
    </location>
</feature>
<dbReference type="STRING" id="348802.A0A0D2ERX8"/>
<feature type="compositionally biased region" description="Polar residues" evidence="1">
    <location>
        <begin position="186"/>
        <end position="208"/>
    </location>
</feature>
<dbReference type="AlphaFoldDB" id="A0A0D2ERX8"/>
<accession>A0A0D2ERX8</accession>
<dbReference type="Proteomes" id="UP000054342">
    <property type="component" value="Unassembled WGS sequence"/>
</dbReference>
<keyword evidence="3" id="KW-1185">Reference proteome</keyword>
<reference evidence="2 3" key="1">
    <citation type="submission" date="2015-01" db="EMBL/GenBank/DDBJ databases">
        <title>The Genome Sequence of Exophiala xenobiotica CBS118157.</title>
        <authorList>
            <consortium name="The Broad Institute Genomics Platform"/>
            <person name="Cuomo C."/>
            <person name="de Hoog S."/>
            <person name="Gorbushina A."/>
            <person name="Stielow B."/>
            <person name="Teixiera M."/>
            <person name="Abouelleil A."/>
            <person name="Chapman S.B."/>
            <person name="Priest M."/>
            <person name="Young S.K."/>
            <person name="Wortman J."/>
            <person name="Nusbaum C."/>
            <person name="Birren B."/>
        </authorList>
    </citation>
    <scope>NUCLEOTIDE SEQUENCE [LARGE SCALE GENOMIC DNA]</scope>
    <source>
        <strain evidence="2 3">CBS 118157</strain>
    </source>
</reference>
<feature type="region of interest" description="Disordered" evidence="1">
    <location>
        <begin position="54"/>
        <end position="89"/>
    </location>
</feature>
<feature type="region of interest" description="Disordered" evidence="1">
    <location>
        <begin position="1"/>
        <end position="32"/>
    </location>
</feature>
<feature type="compositionally biased region" description="Low complexity" evidence="1">
    <location>
        <begin position="209"/>
        <end position="224"/>
    </location>
</feature>
<evidence type="ECO:0000256" key="1">
    <source>
        <dbReference type="SAM" id="MobiDB-lite"/>
    </source>
</evidence>
<sequence length="518" mass="54483">MSNPFRRSSLAKGVVGSNSFNTSPGPRGTEPLAIDTKVRAASQKHVNFASPPAIISPASYASSPESTRQEFPSAFSSPTSSFPVPTDYSQAFATDPFAEQPDDEDDSAIEKAQENAKANTAIVVETTATVHVSRDDAVTDTLGRFASGLRKPSTTQEFAAGAKDQGGLVKSTMDVDAFKRMLLTGERQSAASRVSVTQNAHTATIQPVSDSSSNADSASISQYSLFETIPPTHEESPRTSEELDTREANEPRATAGPNSSVRRPPPPPKSRHGKPDKEATPETGPIAKLDTFINSLTLPASQSTSSATASITSPPIEQSPTSDRFAKPTVPESNKRTAPALPLARRKLQQPPSKSSLTRSSSSRQSGHGGFDPPPSPSATTSTSKAPPPPPARRSTSTGERRDSLDVMPVSETDSLSGEQLTSDWSSVEAGSALTQTPSYPKRTSQGPPPPLPPPRRGRGSSRSSVETQRPTMTALGMTDVSQGDSNINRGSTGSRDILADLAALQREVDAARASAGP</sequence>